<reference evidence="1" key="1">
    <citation type="journal article" date="2015" name="Nature">
        <title>Complex archaea that bridge the gap between prokaryotes and eukaryotes.</title>
        <authorList>
            <person name="Spang A."/>
            <person name="Saw J.H."/>
            <person name="Jorgensen S.L."/>
            <person name="Zaremba-Niedzwiedzka K."/>
            <person name="Martijn J."/>
            <person name="Lind A.E."/>
            <person name="van Eijk R."/>
            <person name="Schleper C."/>
            <person name="Guy L."/>
            <person name="Ettema T.J."/>
        </authorList>
    </citation>
    <scope>NUCLEOTIDE SEQUENCE</scope>
</reference>
<proteinExistence type="predicted"/>
<protein>
    <submittedName>
        <fullName evidence="1">Uncharacterized protein</fullName>
    </submittedName>
</protein>
<organism evidence="1">
    <name type="scientific">marine sediment metagenome</name>
    <dbReference type="NCBI Taxonomy" id="412755"/>
    <lineage>
        <taxon>unclassified sequences</taxon>
        <taxon>metagenomes</taxon>
        <taxon>ecological metagenomes</taxon>
    </lineage>
</organism>
<gene>
    <name evidence="1" type="ORF">LCGC14_2062720</name>
</gene>
<dbReference type="AlphaFoldDB" id="A0A0F9HHM0"/>
<dbReference type="EMBL" id="LAZR01024583">
    <property type="protein sequence ID" value="KKL74652.1"/>
    <property type="molecule type" value="Genomic_DNA"/>
</dbReference>
<comment type="caution">
    <text evidence="1">The sequence shown here is derived from an EMBL/GenBank/DDBJ whole genome shotgun (WGS) entry which is preliminary data.</text>
</comment>
<sequence>MELGGHPTAHTRSPFKGVNQSPVRSYAYNIATIRVCQGVYAGNLVESCKSQPPATKLHVELADGGL</sequence>
<name>A0A0F9HHM0_9ZZZZ</name>
<accession>A0A0F9HHM0</accession>
<evidence type="ECO:0000313" key="1">
    <source>
        <dbReference type="EMBL" id="KKL74652.1"/>
    </source>
</evidence>